<dbReference type="CDD" id="cd01407">
    <property type="entry name" value="SIR2-fam"/>
    <property type="match status" value="1"/>
</dbReference>
<dbReference type="InterPro" id="IPR029035">
    <property type="entry name" value="DHS-like_NAD/FAD-binding_dom"/>
</dbReference>
<gene>
    <name evidence="9" type="ORF">PIIN_09907</name>
</gene>
<feature type="region of interest" description="Disordered" evidence="7">
    <location>
        <begin position="357"/>
        <end position="417"/>
    </location>
</feature>
<feature type="active site" description="Proton acceptor" evidence="6">
    <location>
        <position position="170"/>
    </location>
</feature>
<accession>G4TX68</accession>
<evidence type="ECO:0000256" key="1">
    <source>
        <dbReference type="ARBA" id="ARBA00004173"/>
    </source>
</evidence>
<keyword evidence="3" id="KW-0808">Transferase</keyword>
<keyword evidence="6" id="KW-0862">Zinc</keyword>
<evidence type="ECO:0000256" key="3">
    <source>
        <dbReference type="ARBA" id="ARBA00022679"/>
    </source>
</evidence>
<dbReference type="InterPro" id="IPR026590">
    <property type="entry name" value="Ssirtuin_cat_dom"/>
</dbReference>
<feature type="binding site" evidence="6">
    <location>
        <position position="210"/>
    </location>
    <ligand>
        <name>Zn(2+)</name>
        <dbReference type="ChEBI" id="CHEBI:29105"/>
    </ligand>
</feature>
<dbReference type="PANTHER" id="PTHR11085:SF8">
    <property type="entry name" value="NAD-DEPENDENT HISTONE DEACETYLASE HST3"/>
    <property type="match status" value="1"/>
</dbReference>
<dbReference type="HOGENOM" id="CLU_019278_0_0_1"/>
<dbReference type="Proteomes" id="UP000007148">
    <property type="component" value="Unassembled WGS sequence"/>
</dbReference>
<dbReference type="InParanoid" id="G4TX68"/>
<dbReference type="eggNOG" id="KOG2684">
    <property type="taxonomic scope" value="Eukaryota"/>
</dbReference>
<feature type="region of interest" description="Disordered" evidence="7">
    <location>
        <begin position="134"/>
        <end position="162"/>
    </location>
</feature>
<evidence type="ECO:0000256" key="7">
    <source>
        <dbReference type="SAM" id="MobiDB-lite"/>
    </source>
</evidence>
<keyword evidence="5" id="KW-0496">Mitochondrion</keyword>
<comment type="subcellular location">
    <subcellularLocation>
        <location evidence="1">Mitochondrion</location>
    </subcellularLocation>
</comment>
<proteinExistence type="inferred from homology"/>
<keyword evidence="10" id="KW-1185">Reference proteome</keyword>
<dbReference type="GO" id="GO:0005739">
    <property type="term" value="C:mitochondrion"/>
    <property type="evidence" value="ECO:0007669"/>
    <property type="project" value="UniProtKB-SubCell"/>
</dbReference>
<feature type="compositionally biased region" description="Basic and acidic residues" evidence="7">
    <location>
        <begin position="401"/>
        <end position="417"/>
    </location>
</feature>
<dbReference type="Pfam" id="PF02146">
    <property type="entry name" value="SIR2"/>
    <property type="match status" value="2"/>
</dbReference>
<comment type="caution">
    <text evidence="9">The sequence shown here is derived from an EMBL/GenBank/DDBJ whole genome shotgun (WGS) entry which is preliminary data.</text>
</comment>
<dbReference type="STRING" id="1109443.G4TX68"/>
<dbReference type="GO" id="GO:0046872">
    <property type="term" value="F:metal ion binding"/>
    <property type="evidence" value="ECO:0007669"/>
    <property type="project" value="UniProtKB-KW"/>
</dbReference>
<feature type="binding site" evidence="6">
    <location>
        <position position="181"/>
    </location>
    <ligand>
        <name>Zn(2+)</name>
        <dbReference type="ChEBI" id="CHEBI:29105"/>
    </ligand>
</feature>
<dbReference type="InterPro" id="IPR050134">
    <property type="entry name" value="NAD-dep_sirtuin_deacylases"/>
</dbReference>
<dbReference type="EMBL" id="CAFZ01000550">
    <property type="protein sequence ID" value="CCA75911.1"/>
    <property type="molecule type" value="Genomic_DNA"/>
</dbReference>
<protein>
    <submittedName>
        <fullName evidence="9">Related to HST3-Silencing protein</fullName>
    </submittedName>
</protein>
<dbReference type="AlphaFoldDB" id="G4TX68"/>
<feature type="domain" description="Deacetylase sirtuin-type" evidence="8">
    <location>
        <begin position="10"/>
        <end position="338"/>
    </location>
</feature>
<reference evidence="9 10" key="1">
    <citation type="journal article" date="2011" name="PLoS Pathog.">
        <title>Endophytic Life Strategies Decoded by Genome and Transcriptome Analyses of the Mutualistic Root Symbiont Piriformospora indica.</title>
        <authorList>
            <person name="Zuccaro A."/>
            <person name="Lahrmann U."/>
            <person name="Guldener U."/>
            <person name="Langen G."/>
            <person name="Pfiffi S."/>
            <person name="Biedenkopf D."/>
            <person name="Wong P."/>
            <person name="Samans B."/>
            <person name="Grimm C."/>
            <person name="Basiewicz M."/>
            <person name="Murat C."/>
            <person name="Martin F."/>
            <person name="Kogel K.H."/>
        </authorList>
    </citation>
    <scope>NUCLEOTIDE SEQUENCE [LARGE SCALE GENOMIC DNA]</scope>
    <source>
        <strain evidence="9 10">DSM 11827</strain>
    </source>
</reference>
<evidence type="ECO:0000256" key="6">
    <source>
        <dbReference type="PROSITE-ProRule" id="PRU00236"/>
    </source>
</evidence>
<evidence type="ECO:0000256" key="4">
    <source>
        <dbReference type="ARBA" id="ARBA00023027"/>
    </source>
</evidence>
<keyword evidence="6" id="KW-0479">Metal-binding</keyword>
<evidence type="ECO:0000259" key="8">
    <source>
        <dbReference type="PROSITE" id="PS50305"/>
    </source>
</evidence>
<keyword evidence="4" id="KW-0520">NAD</keyword>
<evidence type="ECO:0000256" key="5">
    <source>
        <dbReference type="ARBA" id="ARBA00023128"/>
    </source>
</evidence>
<dbReference type="PROSITE" id="PS50305">
    <property type="entry name" value="SIRTUIN"/>
    <property type="match status" value="1"/>
</dbReference>
<feature type="compositionally biased region" description="Pro residues" evidence="7">
    <location>
        <begin position="384"/>
        <end position="398"/>
    </location>
</feature>
<dbReference type="GO" id="GO:0005634">
    <property type="term" value="C:nucleus"/>
    <property type="evidence" value="ECO:0007669"/>
    <property type="project" value="TreeGrafter"/>
</dbReference>
<dbReference type="PANTHER" id="PTHR11085">
    <property type="entry name" value="NAD-DEPENDENT PROTEIN DEACYLASE SIRTUIN-5, MITOCHONDRIAL-RELATED"/>
    <property type="match status" value="1"/>
</dbReference>
<dbReference type="OMA" id="HRVRCTF"/>
<evidence type="ECO:0000256" key="2">
    <source>
        <dbReference type="ARBA" id="ARBA00006924"/>
    </source>
</evidence>
<organism evidence="9 10">
    <name type="scientific">Serendipita indica (strain DSM 11827)</name>
    <name type="common">Root endophyte fungus</name>
    <name type="synonym">Piriformospora indica</name>
    <dbReference type="NCBI Taxonomy" id="1109443"/>
    <lineage>
        <taxon>Eukaryota</taxon>
        <taxon>Fungi</taxon>
        <taxon>Dikarya</taxon>
        <taxon>Basidiomycota</taxon>
        <taxon>Agaricomycotina</taxon>
        <taxon>Agaricomycetes</taxon>
        <taxon>Sebacinales</taxon>
        <taxon>Serendipitaceae</taxon>
        <taxon>Serendipita</taxon>
    </lineage>
</organism>
<dbReference type="FunCoup" id="G4TX68">
    <property type="interactions" value="58"/>
</dbReference>
<dbReference type="OrthoDB" id="2919105at2759"/>
<dbReference type="InterPro" id="IPR003000">
    <property type="entry name" value="Sirtuin"/>
</dbReference>
<feature type="binding site" evidence="6">
    <location>
        <position position="203"/>
    </location>
    <ligand>
        <name>Zn(2+)</name>
        <dbReference type="ChEBI" id="CHEBI:29105"/>
    </ligand>
</feature>
<comment type="similarity">
    <text evidence="2">Belongs to the sirtuin family. Class I subfamily.</text>
</comment>
<feature type="compositionally biased region" description="Pro residues" evidence="7">
    <location>
        <begin position="472"/>
        <end position="486"/>
    </location>
</feature>
<feature type="binding site" evidence="6">
    <location>
        <position position="178"/>
    </location>
    <ligand>
        <name>Zn(2+)</name>
        <dbReference type="ChEBI" id="CHEBI:29105"/>
    </ligand>
</feature>
<name>G4TX68_SERID</name>
<dbReference type="GO" id="GO:0070403">
    <property type="term" value="F:NAD+ binding"/>
    <property type="evidence" value="ECO:0007669"/>
    <property type="project" value="InterPro"/>
</dbReference>
<dbReference type="Gene3D" id="3.30.1600.10">
    <property type="entry name" value="SIR2/SIRT2 'Small Domain"/>
    <property type="match status" value="1"/>
</dbReference>
<feature type="compositionally biased region" description="Basic and acidic residues" evidence="7">
    <location>
        <begin position="451"/>
        <end position="468"/>
    </location>
</feature>
<feature type="region of interest" description="Disordered" evidence="7">
    <location>
        <begin position="436"/>
        <end position="534"/>
    </location>
</feature>
<dbReference type="InterPro" id="IPR026591">
    <property type="entry name" value="Sirtuin_cat_small_dom_sf"/>
</dbReference>
<sequence length="534" mass="58031">MPLTTLNLENSSNDASVRRALTSLSATVFKSRRIVVVTGAGISCSCGIPDFRSSDGLYNLVKQQYPDVVLKGRDLFDASLFRDKTSTAVFYTFISGLKAAIDKAEPSPTHHFLTTLDKKGKLLRSYTQNIDGLEERSGLVGTGSPSSAEAGPSKGPKPKIGKDVKNIQLHGDIHRVRCTACSASYPCSEEHMEAFQKGTSPECPECKQRCDDRVARSARPLRVGHLRPAIVLYDEAHPLGDDIATIQTTDLGKRPDLLIIMGTSLKVHGLKKLVKEFAKTVKQGSTTSTATPKVIFVNKTAPAAEWSNIIDTHVEGTTDEWVERVTSDWKHSRPADWESQLTLREIVTAKADKASSSKVASDIKLAKPRAKVTKRAGSNEENIAPPPKASKTTVPPPQETTVEKKTESSKKSTKVVDKPAAIKDAVSTRIFASATSVKNKTKKPTKSSTSAEKEDVLPASTKGKEVVKRASTPPPRASRPSDPPLSPSKRQNVECHYSASDEEPSHPRKRQRSMDGLGENSLRSLFDPNELSAC</sequence>
<dbReference type="GO" id="GO:0017136">
    <property type="term" value="F:histone deacetylase activity, NAD-dependent"/>
    <property type="evidence" value="ECO:0007669"/>
    <property type="project" value="TreeGrafter"/>
</dbReference>
<dbReference type="SUPFAM" id="SSF52467">
    <property type="entry name" value="DHS-like NAD/FAD-binding domain"/>
    <property type="match status" value="1"/>
</dbReference>
<evidence type="ECO:0000313" key="10">
    <source>
        <dbReference type="Proteomes" id="UP000007148"/>
    </source>
</evidence>
<evidence type="ECO:0000313" key="9">
    <source>
        <dbReference type="EMBL" id="CCA75911.1"/>
    </source>
</evidence>
<dbReference type="Gene3D" id="3.40.50.1220">
    <property type="entry name" value="TPP-binding domain"/>
    <property type="match status" value="1"/>
</dbReference>